<gene>
    <name evidence="1" type="ORF">GIB67_034993</name>
</gene>
<organism evidence="1 2">
    <name type="scientific">Kingdonia uniflora</name>
    <dbReference type="NCBI Taxonomy" id="39325"/>
    <lineage>
        <taxon>Eukaryota</taxon>
        <taxon>Viridiplantae</taxon>
        <taxon>Streptophyta</taxon>
        <taxon>Embryophyta</taxon>
        <taxon>Tracheophyta</taxon>
        <taxon>Spermatophyta</taxon>
        <taxon>Magnoliopsida</taxon>
        <taxon>Ranunculales</taxon>
        <taxon>Circaeasteraceae</taxon>
        <taxon>Kingdonia</taxon>
    </lineage>
</organism>
<evidence type="ECO:0000313" key="2">
    <source>
        <dbReference type="Proteomes" id="UP000541444"/>
    </source>
</evidence>
<evidence type="ECO:0000313" key="1">
    <source>
        <dbReference type="EMBL" id="KAF6166442.1"/>
    </source>
</evidence>
<name>A0A7J7NHK3_9MAGN</name>
<dbReference type="OrthoDB" id="248747at2759"/>
<dbReference type="AlphaFoldDB" id="A0A7J7NHK3"/>
<accession>A0A7J7NHK3</accession>
<comment type="caution">
    <text evidence="1">The sequence shown here is derived from an EMBL/GenBank/DDBJ whole genome shotgun (WGS) entry which is preliminary data.</text>
</comment>
<keyword evidence="2" id="KW-1185">Reference proteome</keyword>
<dbReference type="Proteomes" id="UP000541444">
    <property type="component" value="Unassembled WGS sequence"/>
</dbReference>
<reference evidence="1 2" key="1">
    <citation type="journal article" date="2020" name="IScience">
        <title>Genome Sequencing of the Endangered Kingdonia uniflora (Circaeasteraceae, Ranunculales) Reveals Potential Mechanisms of Evolutionary Specialization.</title>
        <authorList>
            <person name="Sun Y."/>
            <person name="Deng T."/>
            <person name="Zhang A."/>
            <person name="Moore M.J."/>
            <person name="Landis J.B."/>
            <person name="Lin N."/>
            <person name="Zhang H."/>
            <person name="Zhang X."/>
            <person name="Huang J."/>
            <person name="Zhang X."/>
            <person name="Sun H."/>
            <person name="Wang H."/>
        </authorList>
    </citation>
    <scope>NUCLEOTIDE SEQUENCE [LARGE SCALE GENOMIC DNA]</scope>
    <source>
        <strain evidence="1">TB1705</strain>
        <tissue evidence="1">Leaf</tissue>
    </source>
</reference>
<dbReference type="EMBL" id="JACGCM010000792">
    <property type="protein sequence ID" value="KAF6166442.1"/>
    <property type="molecule type" value="Genomic_DNA"/>
</dbReference>
<proteinExistence type="predicted"/>
<protein>
    <submittedName>
        <fullName evidence="1">Uncharacterized protein</fullName>
    </submittedName>
</protein>
<sequence length="93" mass="10232">MISTGGGKAIKAERTYAILCGSSVEISMLVKVKAQVFEFKGMMMDIVEKCYLPEALTSNGDSCFPYDSCMSPPPSLYLKICILFIGSFRFVIL</sequence>